<organism evidence="2 3">
    <name type="scientific">Glarea lozoyensis (strain ATCC 20868 / MF5171)</name>
    <dbReference type="NCBI Taxonomy" id="1116229"/>
    <lineage>
        <taxon>Eukaryota</taxon>
        <taxon>Fungi</taxon>
        <taxon>Dikarya</taxon>
        <taxon>Ascomycota</taxon>
        <taxon>Pezizomycotina</taxon>
        <taxon>Leotiomycetes</taxon>
        <taxon>Helotiales</taxon>
        <taxon>Helotiaceae</taxon>
        <taxon>Glarea</taxon>
    </lineage>
</organism>
<dbReference type="EMBL" id="KE145364">
    <property type="protein sequence ID" value="EPE30295.1"/>
    <property type="molecule type" value="Genomic_DNA"/>
</dbReference>
<proteinExistence type="predicted"/>
<reference evidence="2 3" key="1">
    <citation type="journal article" date="2013" name="BMC Genomics">
        <title>Genomics-driven discovery of the pneumocandin biosynthetic gene cluster in the fungus Glarea lozoyensis.</title>
        <authorList>
            <person name="Chen L."/>
            <person name="Yue Q."/>
            <person name="Zhang X."/>
            <person name="Xiang M."/>
            <person name="Wang C."/>
            <person name="Li S."/>
            <person name="Che Y."/>
            <person name="Ortiz-Lopez F.J."/>
            <person name="Bills G.F."/>
            <person name="Liu X."/>
            <person name="An Z."/>
        </authorList>
    </citation>
    <scope>NUCLEOTIDE SEQUENCE [LARGE SCALE GENOMIC DNA]</scope>
    <source>
        <strain evidence="3">ATCC 20868 / MF5171</strain>
    </source>
</reference>
<feature type="compositionally biased region" description="Basic residues" evidence="1">
    <location>
        <begin position="51"/>
        <end position="63"/>
    </location>
</feature>
<protein>
    <submittedName>
        <fullName evidence="2">Uncharacterized protein</fullName>
    </submittedName>
</protein>
<evidence type="ECO:0000256" key="1">
    <source>
        <dbReference type="SAM" id="MobiDB-lite"/>
    </source>
</evidence>
<dbReference type="KEGG" id="glz:GLAREA_13018"/>
<evidence type="ECO:0000313" key="3">
    <source>
        <dbReference type="Proteomes" id="UP000016922"/>
    </source>
</evidence>
<dbReference type="HOGENOM" id="CLU_2688039_0_0_1"/>
<feature type="region of interest" description="Disordered" evidence="1">
    <location>
        <begin position="40"/>
        <end position="74"/>
    </location>
</feature>
<keyword evidence="3" id="KW-1185">Reference proteome</keyword>
<evidence type="ECO:0000313" key="2">
    <source>
        <dbReference type="EMBL" id="EPE30295.1"/>
    </source>
</evidence>
<accession>S3CXI0</accession>
<sequence>MHTNSEIDWSNIFATWTDAFGGLDIDGIFERILANEDEAGTDVTSANNTHGRAHRHQRLTKTKRPPEIKTAQAQ</sequence>
<gene>
    <name evidence="2" type="ORF">GLAREA_13018</name>
</gene>
<dbReference type="Proteomes" id="UP000016922">
    <property type="component" value="Unassembled WGS sequence"/>
</dbReference>
<name>S3CXI0_GLAL2</name>
<dbReference type="RefSeq" id="XP_008082688.1">
    <property type="nucleotide sequence ID" value="XM_008084497.1"/>
</dbReference>
<dbReference type="AlphaFoldDB" id="S3CXI0"/>
<dbReference type="GeneID" id="19472058"/>